<dbReference type="InterPro" id="IPR051051">
    <property type="entry name" value="E3_ubiq-ligase_TRIM/RNF"/>
</dbReference>
<dbReference type="SUPFAM" id="SSF57845">
    <property type="entry name" value="B-box zinc-binding domain"/>
    <property type="match status" value="1"/>
</dbReference>
<dbReference type="Ensembl" id="ENSSLUT00000015823.1">
    <property type="protein sequence ID" value="ENSSLUP00000015331.1"/>
    <property type="gene ID" value="ENSSLUG00000007203.1"/>
</dbReference>
<accession>A0A8C9XVB6</accession>
<keyword evidence="5" id="KW-0391">Immunity</keyword>
<dbReference type="SMART" id="SM00336">
    <property type="entry name" value="BBOX"/>
    <property type="match status" value="1"/>
</dbReference>
<dbReference type="Gene3D" id="3.30.160.60">
    <property type="entry name" value="Classic Zinc Finger"/>
    <property type="match status" value="1"/>
</dbReference>
<organism evidence="11 12">
    <name type="scientific">Sander lucioperca</name>
    <name type="common">Pike-perch</name>
    <name type="synonym">Perca lucioperca</name>
    <dbReference type="NCBI Taxonomy" id="283035"/>
    <lineage>
        <taxon>Eukaryota</taxon>
        <taxon>Metazoa</taxon>
        <taxon>Chordata</taxon>
        <taxon>Craniata</taxon>
        <taxon>Vertebrata</taxon>
        <taxon>Euteleostomi</taxon>
        <taxon>Actinopterygii</taxon>
        <taxon>Neopterygii</taxon>
        <taxon>Teleostei</taxon>
        <taxon>Neoteleostei</taxon>
        <taxon>Acanthomorphata</taxon>
        <taxon>Eupercaria</taxon>
        <taxon>Perciformes</taxon>
        <taxon>Percoidei</taxon>
        <taxon>Percidae</taxon>
        <taxon>Luciopercinae</taxon>
        <taxon>Sander</taxon>
    </lineage>
</organism>
<dbReference type="GO" id="GO:0045087">
    <property type="term" value="P:innate immune response"/>
    <property type="evidence" value="ECO:0007669"/>
    <property type="project" value="UniProtKB-KW"/>
</dbReference>
<dbReference type="OrthoDB" id="6105938at2759"/>
<dbReference type="Gene3D" id="4.10.830.40">
    <property type="match status" value="1"/>
</dbReference>
<dbReference type="PROSITE" id="PS50089">
    <property type="entry name" value="ZF_RING_2"/>
    <property type="match status" value="1"/>
</dbReference>
<keyword evidence="7" id="KW-0472">Membrane</keyword>
<dbReference type="PROSITE" id="PS00518">
    <property type="entry name" value="ZF_RING_1"/>
    <property type="match status" value="1"/>
</dbReference>
<evidence type="ECO:0000256" key="7">
    <source>
        <dbReference type="SAM" id="Phobius"/>
    </source>
</evidence>
<evidence type="ECO:0000259" key="8">
    <source>
        <dbReference type="PROSITE" id="PS50089"/>
    </source>
</evidence>
<feature type="domain" description="B box-type" evidence="9">
    <location>
        <begin position="144"/>
        <end position="182"/>
    </location>
</feature>
<evidence type="ECO:0000256" key="1">
    <source>
        <dbReference type="ARBA" id="ARBA00022588"/>
    </source>
</evidence>
<keyword evidence="4" id="KW-0862">Zinc</keyword>
<dbReference type="Pfam" id="PF00622">
    <property type="entry name" value="SPRY"/>
    <property type="match status" value="1"/>
</dbReference>
<evidence type="ECO:0000256" key="4">
    <source>
        <dbReference type="ARBA" id="ARBA00022833"/>
    </source>
</evidence>
<evidence type="ECO:0000256" key="3">
    <source>
        <dbReference type="ARBA" id="ARBA00022771"/>
    </source>
</evidence>
<dbReference type="InterPro" id="IPR017907">
    <property type="entry name" value="Znf_RING_CS"/>
</dbReference>
<dbReference type="GO" id="GO:0008270">
    <property type="term" value="F:zinc ion binding"/>
    <property type="evidence" value="ECO:0007669"/>
    <property type="project" value="UniProtKB-KW"/>
</dbReference>
<keyword evidence="1" id="KW-0399">Innate immunity</keyword>
<dbReference type="InterPro" id="IPR003877">
    <property type="entry name" value="SPRY_dom"/>
</dbReference>
<dbReference type="PANTHER" id="PTHR25465:SF32">
    <property type="entry name" value="BLOODTHIRSTY-RELATED GENE FAMILY, MEMBER 16 ISOFORM X1-RELATED"/>
    <property type="match status" value="1"/>
</dbReference>
<dbReference type="PROSITE" id="PS50119">
    <property type="entry name" value="ZF_BBOX"/>
    <property type="match status" value="1"/>
</dbReference>
<protein>
    <submittedName>
        <fullName evidence="11">E3 ubiquitin-protein ligase TRIM31-like</fullName>
    </submittedName>
</protein>
<dbReference type="SMART" id="SM00184">
    <property type="entry name" value="RING"/>
    <property type="match status" value="1"/>
</dbReference>
<keyword evidence="3 6" id="KW-0863">Zinc-finger</keyword>
<dbReference type="GeneID" id="116049235"/>
<gene>
    <name evidence="11" type="primary">LOC116049235</name>
</gene>
<dbReference type="Gene3D" id="3.30.40.10">
    <property type="entry name" value="Zinc/RING finger domain, C3HC4 (zinc finger)"/>
    <property type="match status" value="1"/>
</dbReference>
<feature type="domain" description="RING-type" evidence="8">
    <location>
        <begin position="15"/>
        <end position="55"/>
    </location>
</feature>
<dbReference type="InterPro" id="IPR001870">
    <property type="entry name" value="B30.2/SPRY"/>
</dbReference>
<dbReference type="SUPFAM" id="SSF57850">
    <property type="entry name" value="RING/U-box"/>
    <property type="match status" value="1"/>
</dbReference>
<keyword evidence="7" id="KW-0812">Transmembrane</keyword>
<dbReference type="KEGG" id="sluc:116049235"/>
<dbReference type="Proteomes" id="UP000694568">
    <property type="component" value="Unplaced"/>
</dbReference>
<evidence type="ECO:0000259" key="10">
    <source>
        <dbReference type="PROSITE" id="PS50188"/>
    </source>
</evidence>
<dbReference type="InterPro" id="IPR013083">
    <property type="entry name" value="Znf_RING/FYVE/PHD"/>
</dbReference>
<keyword evidence="7" id="KW-1133">Transmembrane helix</keyword>
<dbReference type="InterPro" id="IPR027370">
    <property type="entry name" value="Znf-RING_euk"/>
</dbReference>
<keyword evidence="12" id="KW-1185">Reference proteome</keyword>
<sequence length="423" mass="48329">MATACSFLSEDQFQCSICLDVFTEPVSVPCGHNFCKACLTRHWEGKEQCQCPLCNAKFNKGLKLCVNTVFREVVENFKEHNVIANKYSPVKPGQVPCDCCLGNKFKASKTCLVCLASYCETHLEPHLKVPALKRHKLTNPVHNLEDQICKKHNRMLELFCRNDQACVCVLCTEHSSHDMVPLEEAYVDKRVQMGKKKAEVKHKRGKRAQKTKVAVQTKRKGKYEVMANNVGTNQMQVSPIWWIPHQFNRHGYYAGNRDFSEGRFYCEVQAEGNTGLDIGESMRGMRTFIPNPRNENWVIRLGTDTNCNALHEVPVHLFLIRKPERVVVFVDYDAGLVCFVDADTGILVYSFTGCKFNESMYLFYSPSPTKKNSWAKRLQMGVQKIKEWSQLPDTKFCLLCIVFVLVVCISIALSEHVLNHEKK</sequence>
<evidence type="ECO:0000313" key="11">
    <source>
        <dbReference type="Ensembl" id="ENSSLUP00000015331.1"/>
    </source>
</evidence>
<dbReference type="RefSeq" id="XP_031154562.1">
    <property type="nucleotide sequence ID" value="XM_031298702.2"/>
</dbReference>
<dbReference type="SUPFAM" id="SSF49899">
    <property type="entry name" value="Concanavalin A-like lectins/glucanases"/>
    <property type="match status" value="1"/>
</dbReference>
<dbReference type="Gene3D" id="2.60.120.920">
    <property type="match status" value="1"/>
</dbReference>
<feature type="transmembrane region" description="Helical" evidence="7">
    <location>
        <begin position="396"/>
        <end position="413"/>
    </location>
</feature>
<keyword evidence="2" id="KW-0479">Metal-binding</keyword>
<evidence type="ECO:0000313" key="12">
    <source>
        <dbReference type="Proteomes" id="UP000694568"/>
    </source>
</evidence>
<evidence type="ECO:0000256" key="6">
    <source>
        <dbReference type="PROSITE-ProRule" id="PRU00024"/>
    </source>
</evidence>
<evidence type="ECO:0000256" key="2">
    <source>
        <dbReference type="ARBA" id="ARBA00022723"/>
    </source>
</evidence>
<dbReference type="InterPro" id="IPR003879">
    <property type="entry name" value="Butyrophylin_SPRY"/>
</dbReference>
<dbReference type="Pfam" id="PF13445">
    <property type="entry name" value="zf-RING_UBOX"/>
    <property type="match status" value="1"/>
</dbReference>
<dbReference type="AlphaFoldDB" id="A0A8C9XVB6"/>
<dbReference type="GeneTree" id="ENSGT01040000240385"/>
<feature type="domain" description="B30.2/SPRY" evidence="10">
    <location>
        <begin position="193"/>
        <end position="382"/>
    </location>
</feature>
<reference evidence="11" key="2">
    <citation type="submission" date="2025-09" db="UniProtKB">
        <authorList>
            <consortium name="Ensembl"/>
        </authorList>
    </citation>
    <scope>IDENTIFICATION</scope>
</reference>
<dbReference type="InterPro" id="IPR001841">
    <property type="entry name" value="Znf_RING"/>
</dbReference>
<proteinExistence type="predicted"/>
<dbReference type="PROSITE" id="PS50188">
    <property type="entry name" value="B302_SPRY"/>
    <property type="match status" value="1"/>
</dbReference>
<dbReference type="PRINTS" id="PR01407">
    <property type="entry name" value="BUTYPHLNCDUF"/>
</dbReference>
<reference evidence="11" key="1">
    <citation type="submission" date="2025-08" db="UniProtKB">
        <authorList>
            <consortium name="Ensembl"/>
        </authorList>
    </citation>
    <scope>IDENTIFICATION</scope>
</reference>
<dbReference type="InterPro" id="IPR013320">
    <property type="entry name" value="ConA-like_dom_sf"/>
</dbReference>
<dbReference type="PANTHER" id="PTHR25465">
    <property type="entry name" value="B-BOX DOMAIN CONTAINING"/>
    <property type="match status" value="1"/>
</dbReference>
<evidence type="ECO:0000259" key="9">
    <source>
        <dbReference type="PROSITE" id="PS50119"/>
    </source>
</evidence>
<dbReference type="InterPro" id="IPR000315">
    <property type="entry name" value="Znf_B-box"/>
</dbReference>
<dbReference type="Pfam" id="PF00643">
    <property type="entry name" value="zf-B_box"/>
    <property type="match status" value="1"/>
</dbReference>
<name>A0A8C9XVB6_SANLU</name>
<evidence type="ECO:0000256" key="5">
    <source>
        <dbReference type="ARBA" id="ARBA00022859"/>
    </source>
</evidence>
<dbReference type="CDD" id="cd19769">
    <property type="entry name" value="Bbox2_TRIM16-like"/>
    <property type="match status" value="1"/>
</dbReference>
<dbReference type="InterPro" id="IPR043136">
    <property type="entry name" value="B30.2/SPRY_sf"/>
</dbReference>